<dbReference type="EMBL" id="BMAT01001162">
    <property type="protein sequence ID" value="GFR80910.1"/>
    <property type="molecule type" value="Genomic_DNA"/>
</dbReference>
<keyword evidence="1" id="KW-0472">Membrane</keyword>
<evidence type="ECO:0000256" key="1">
    <source>
        <dbReference type="SAM" id="Phobius"/>
    </source>
</evidence>
<gene>
    <name evidence="2" type="ORF">ElyMa_000591800</name>
</gene>
<feature type="transmembrane region" description="Helical" evidence="1">
    <location>
        <begin position="7"/>
        <end position="24"/>
    </location>
</feature>
<proteinExistence type="predicted"/>
<keyword evidence="1" id="KW-1133">Transmembrane helix</keyword>
<name>A0AAV4G780_9GAST</name>
<evidence type="ECO:0000313" key="3">
    <source>
        <dbReference type="Proteomes" id="UP000762676"/>
    </source>
</evidence>
<evidence type="ECO:0000313" key="2">
    <source>
        <dbReference type="EMBL" id="GFR80910.1"/>
    </source>
</evidence>
<sequence>MELSQRFVLVLFMPMIYCVTVVESQNLPCFLLELISEVFDCAGISWVLCYVLGMLSLVFQCQFTGVLISDAPRLGLDSVDARPISL</sequence>
<protein>
    <submittedName>
        <fullName evidence="2">Uncharacterized protein</fullName>
    </submittedName>
</protein>
<keyword evidence="1" id="KW-0812">Transmembrane</keyword>
<accession>A0AAV4G780</accession>
<dbReference type="AlphaFoldDB" id="A0AAV4G780"/>
<dbReference type="Proteomes" id="UP000762676">
    <property type="component" value="Unassembled WGS sequence"/>
</dbReference>
<keyword evidence="3" id="KW-1185">Reference proteome</keyword>
<feature type="transmembrane region" description="Helical" evidence="1">
    <location>
        <begin position="44"/>
        <end position="68"/>
    </location>
</feature>
<organism evidence="2 3">
    <name type="scientific">Elysia marginata</name>
    <dbReference type="NCBI Taxonomy" id="1093978"/>
    <lineage>
        <taxon>Eukaryota</taxon>
        <taxon>Metazoa</taxon>
        <taxon>Spiralia</taxon>
        <taxon>Lophotrochozoa</taxon>
        <taxon>Mollusca</taxon>
        <taxon>Gastropoda</taxon>
        <taxon>Heterobranchia</taxon>
        <taxon>Euthyneura</taxon>
        <taxon>Panpulmonata</taxon>
        <taxon>Sacoglossa</taxon>
        <taxon>Placobranchoidea</taxon>
        <taxon>Plakobranchidae</taxon>
        <taxon>Elysia</taxon>
    </lineage>
</organism>
<reference evidence="2 3" key="1">
    <citation type="journal article" date="2021" name="Elife">
        <title>Chloroplast acquisition without the gene transfer in kleptoplastic sea slugs, Plakobranchus ocellatus.</title>
        <authorList>
            <person name="Maeda T."/>
            <person name="Takahashi S."/>
            <person name="Yoshida T."/>
            <person name="Shimamura S."/>
            <person name="Takaki Y."/>
            <person name="Nagai Y."/>
            <person name="Toyoda A."/>
            <person name="Suzuki Y."/>
            <person name="Arimoto A."/>
            <person name="Ishii H."/>
            <person name="Satoh N."/>
            <person name="Nishiyama T."/>
            <person name="Hasebe M."/>
            <person name="Maruyama T."/>
            <person name="Minagawa J."/>
            <person name="Obokata J."/>
            <person name="Shigenobu S."/>
        </authorList>
    </citation>
    <scope>NUCLEOTIDE SEQUENCE [LARGE SCALE GENOMIC DNA]</scope>
</reference>
<comment type="caution">
    <text evidence="2">The sequence shown here is derived from an EMBL/GenBank/DDBJ whole genome shotgun (WGS) entry which is preliminary data.</text>
</comment>